<keyword evidence="1" id="KW-0472">Membrane</keyword>
<organism evidence="2 3">
    <name type="scientific">Botryobasidium botryosum (strain FD-172 SS1)</name>
    <dbReference type="NCBI Taxonomy" id="930990"/>
    <lineage>
        <taxon>Eukaryota</taxon>
        <taxon>Fungi</taxon>
        <taxon>Dikarya</taxon>
        <taxon>Basidiomycota</taxon>
        <taxon>Agaricomycotina</taxon>
        <taxon>Agaricomycetes</taxon>
        <taxon>Cantharellales</taxon>
        <taxon>Botryobasidiaceae</taxon>
        <taxon>Botryobasidium</taxon>
    </lineage>
</organism>
<dbReference type="InParanoid" id="A0A067NA72"/>
<evidence type="ECO:0000256" key="1">
    <source>
        <dbReference type="SAM" id="Phobius"/>
    </source>
</evidence>
<reference evidence="3" key="1">
    <citation type="journal article" date="2014" name="Proc. Natl. Acad. Sci. U.S.A.">
        <title>Extensive sampling of basidiomycete genomes demonstrates inadequacy of the white-rot/brown-rot paradigm for wood decay fungi.</title>
        <authorList>
            <person name="Riley R."/>
            <person name="Salamov A.A."/>
            <person name="Brown D.W."/>
            <person name="Nagy L.G."/>
            <person name="Floudas D."/>
            <person name="Held B.W."/>
            <person name="Levasseur A."/>
            <person name="Lombard V."/>
            <person name="Morin E."/>
            <person name="Otillar R."/>
            <person name="Lindquist E.A."/>
            <person name="Sun H."/>
            <person name="LaButti K.M."/>
            <person name="Schmutz J."/>
            <person name="Jabbour D."/>
            <person name="Luo H."/>
            <person name="Baker S.E."/>
            <person name="Pisabarro A.G."/>
            <person name="Walton J.D."/>
            <person name="Blanchette R.A."/>
            <person name="Henrissat B."/>
            <person name="Martin F."/>
            <person name="Cullen D."/>
            <person name="Hibbett D.S."/>
            <person name="Grigoriev I.V."/>
        </authorList>
    </citation>
    <scope>NUCLEOTIDE SEQUENCE [LARGE SCALE GENOMIC DNA]</scope>
    <source>
        <strain evidence="3">FD-172 SS1</strain>
    </source>
</reference>
<keyword evidence="1" id="KW-0812">Transmembrane</keyword>
<evidence type="ECO:0000313" key="2">
    <source>
        <dbReference type="EMBL" id="KDQ21032.1"/>
    </source>
</evidence>
<dbReference type="Proteomes" id="UP000027195">
    <property type="component" value="Unassembled WGS sequence"/>
</dbReference>
<gene>
    <name evidence="2" type="ORF">BOTBODRAFT_27051</name>
</gene>
<sequence>MKVVYHIIDEGIASDVFVYVSMCWINVFQVLARDREEARRRNCQERVDALASDLKALLHVFRLHATNFPTASTSRDLIPCHTNPE</sequence>
<dbReference type="HOGENOM" id="CLU_2512323_0_0_1"/>
<protein>
    <submittedName>
        <fullName evidence="2">Uncharacterized protein</fullName>
    </submittedName>
</protein>
<accession>A0A067NA72</accession>
<dbReference type="AlphaFoldDB" id="A0A067NA72"/>
<keyword evidence="3" id="KW-1185">Reference proteome</keyword>
<keyword evidence="1" id="KW-1133">Transmembrane helix</keyword>
<evidence type="ECO:0000313" key="3">
    <source>
        <dbReference type="Proteomes" id="UP000027195"/>
    </source>
</evidence>
<dbReference type="EMBL" id="KL198017">
    <property type="protein sequence ID" value="KDQ21032.1"/>
    <property type="molecule type" value="Genomic_DNA"/>
</dbReference>
<proteinExistence type="predicted"/>
<name>A0A067NA72_BOTB1</name>
<feature type="transmembrane region" description="Helical" evidence="1">
    <location>
        <begin position="12"/>
        <end position="32"/>
    </location>
</feature>